<dbReference type="InterPro" id="IPR002657">
    <property type="entry name" value="BilAc:Na_symport/Acr3"/>
</dbReference>
<keyword evidence="4 5" id="KW-0472">Membrane</keyword>
<proteinExistence type="predicted"/>
<feature type="transmembrane region" description="Helical" evidence="5">
    <location>
        <begin position="175"/>
        <end position="197"/>
    </location>
</feature>
<dbReference type="PANTHER" id="PTHR10361">
    <property type="entry name" value="SODIUM-BILE ACID COTRANSPORTER"/>
    <property type="match status" value="1"/>
</dbReference>
<dbReference type="Gene3D" id="1.20.1530.20">
    <property type="match status" value="1"/>
</dbReference>
<evidence type="ECO:0000313" key="7">
    <source>
        <dbReference type="Proteomes" id="UP000628463"/>
    </source>
</evidence>
<keyword evidence="3 5" id="KW-1133">Transmembrane helix</keyword>
<evidence type="ECO:0000256" key="5">
    <source>
        <dbReference type="SAM" id="Phobius"/>
    </source>
</evidence>
<feature type="transmembrane region" description="Helical" evidence="5">
    <location>
        <begin position="12"/>
        <end position="29"/>
    </location>
</feature>
<gene>
    <name evidence="6" type="ORF">H8S01_10210</name>
</gene>
<feature type="transmembrane region" description="Helical" evidence="5">
    <location>
        <begin position="137"/>
        <end position="163"/>
    </location>
</feature>
<organism evidence="6 7">
    <name type="scientific">Lachnospira hominis</name>
    <name type="common">ex Liu et al. 2021</name>
    <dbReference type="NCBI Taxonomy" id="2763051"/>
    <lineage>
        <taxon>Bacteria</taxon>
        <taxon>Bacillati</taxon>
        <taxon>Bacillota</taxon>
        <taxon>Clostridia</taxon>
        <taxon>Lachnospirales</taxon>
        <taxon>Lachnospiraceae</taxon>
        <taxon>Lachnospira</taxon>
    </lineage>
</organism>
<dbReference type="PANTHER" id="PTHR10361:SF28">
    <property type="entry name" value="P3 PROTEIN-RELATED"/>
    <property type="match status" value="1"/>
</dbReference>
<dbReference type="Proteomes" id="UP000628463">
    <property type="component" value="Unassembled WGS sequence"/>
</dbReference>
<evidence type="ECO:0000256" key="1">
    <source>
        <dbReference type="ARBA" id="ARBA00004141"/>
    </source>
</evidence>
<name>A0ABR7G1M5_9FIRM</name>
<feature type="transmembrane region" description="Helical" evidence="5">
    <location>
        <begin position="238"/>
        <end position="259"/>
    </location>
</feature>
<dbReference type="EMBL" id="JACOPD010000007">
    <property type="protein sequence ID" value="MBC5681334.1"/>
    <property type="molecule type" value="Genomic_DNA"/>
</dbReference>
<dbReference type="InterPro" id="IPR004710">
    <property type="entry name" value="Bilac:Na_transpt"/>
</dbReference>
<evidence type="ECO:0000256" key="3">
    <source>
        <dbReference type="ARBA" id="ARBA00022989"/>
    </source>
</evidence>
<feature type="transmembrane region" description="Helical" evidence="5">
    <location>
        <begin position="49"/>
        <end position="68"/>
    </location>
</feature>
<protein>
    <submittedName>
        <fullName evidence="6">Bile acid:sodium symporter family protein</fullName>
    </submittedName>
</protein>
<sequence>MKALQKVSKFLSDYTSIVVIAIAVVTFFVPGMMSWVNHKLFVDFASNKFTSQSIIIGIIMFSMGLTLTTQDFKILAKRPFDICVGAIAQYLIMPFLAFAITKVLGLSDAIGLGLILVGCCPGGVSSNIMSYLCGGDVAFSVGMTTVSTILSPFMTPLLVSLLASGTHISIKALPMFVSIVETVILPVAVGFLFNYLFGKKKIFAEIQKIMPGIAVLGLACVVGGVVSSQGAKFFESGAVIFVAVLLHNGLGYLLGYGAGKLVGMNTAKKRTISIEVGMQNAGLATNLATTTAQFASTPESAIICAVSCTWHSISGTLLAGAFALKDKIKGKSTDTENEDVQQAE</sequence>
<reference evidence="6 7" key="1">
    <citation type="submission" date="2020-08" db="EMBL/GenBank/DDBJ databases">
        <title>Genome public.</title>
        <authorList>
            <person name="Liu C."/>
            <person name="Sun Q."/>
        </authorList>
    </citation>
    <scope>NUCLEOTIDE SEQUENCE [LARGE SCALE GENOMIC DNA]</scope>
    <source>
        <strain evidence="6 7">NSJ-43</strain>
    </source>
</reference>
<dbReference type="RefSeq" id="WP_021865105.1">
    <property type="nucleotide sequence ID" value="NZ_JACOPD010000007.1"/>
</dbReference>
<feature type="transmembrane region" description="Helical" evidence="5">
    <location>
        <begin position="80"/>
        <end position="100"/>
    </location>
</feature>
<dbReference type="Pfam" id="PF01758">
    <property type="entry name" value="SBF"/>
    <property type="match status" value="1"/>
</dbReference>
<feature type="transmembrane region" description="Helical" evidence="5">
    <location>
        <begin position="106"/>
        <end position="125"/>
    </location>
</feature>
<evidence type="ECO:0000313" key="6">
    <source>
        <dbReference type="EMBL" id="MBC5681334.1"/>
    </source>
</evidence>
<feature type="transmembrane region" description="Helical" evidence="5">
    <location>
        <begin position="209"/>
        <end position="226"/>
    </location>
</feature>
<keyword evidence="7" id="KW-1185">Reference proteome</keyword>
<dbReference type="InterPro" id="IPR038770">
    <property type="entry name" value="Na+/solute_symporter_sf"/>
</dbReference>
<comment type="caution">
    <text evidence="6">The sequence shown here is derived from an EMBL/GenBank/DDBJ whole genome shotgun (WGS) entry which is preliminary data.</text>
</comment>
<evidence type="ECO:0000256" key="2">
    <source>
        <dbReference type="ARBA" id="ARBA00022692"/>
    </source>
</evidence>
<comment type="subcellular location">
    <subcellularLocation>
        <location evidence="1">Membrane</location>
        <topology evidence="1">Multi-pass membrane protein</topology>
    </subcellularLocation>
</comment>
<keyword evidence="2 5" id="KW-0812">Transmembrane</keyword>
<accession>A0ABR7G1M5</accession>
<evidence type="ECO:0000256" key="4">
    <source>
        <dbReference type="ARBA" id="ARBA00023136"/>
    </source>
</evidence>